<dbReference type="EMBL" id="CP019445">
    <property type="protein sequence ID" value="APZ06708.1"/>
    <property type="molecule type" value="Genomic_DNA"/>
</dbReference>
<evidence type="ECO:0000313" key="2">
    <source>
        <dbReference type="Proteomes" id="UP000187148"/>
    </source>
</evidence>
<name>A0A807LKV3_9ENTR</name>
<keyword evidence="2" id="KW-1185">Reference proteome</keyword>
<sequence length="134" mass="14502">MSDLNPCMSCGACCAYFRVSFYWAEADDAGGPVPVQLTEPLTPFLRCMSGTNQKQSRCVALVGTPGENASCSIYAQRPSPCREFQMSGEAGQVNEACDRARARYGLAPLYKDMLFHTSRDAATEGLFGVQSPVN</sequence>
<dbReference type="AlphaFoldDB" id="A0A807LKV3"/>
<dbReference type="Pfam" id="PF03692">
    <property type="entry name" value="CxxCxxCC"/>
    <property type="match status" value="1"/>
</dbReference>
<organism evidence="1 2">
    <name type="scientific">Kosakonia cowanii JCM 10956 = DSM 18146</name>
    <dbReference type="NCBI Taxonomy" id="1300165"/>
    <lineage>
        <taxon>Bacteria</taxon>
        <taxon>Pseudomonadati</taxon>
        <taxon>Pseudomonadota</taxon>
        <taxon>Gammaproteobacteria</taxon>
        <taxon>Enterobacterales</taxon>
        <taxon>Enterobacteriaceae</taxon>
        <taxon>Kosakonia</taxon>
    </lineage>
</organism>
<proteinExistence type="predicted"/>
<dbReference type="InterPro" id="IPR005358">
    <property type="entry name" value="Puta_zinc/iron-chelating_dom"/>
</dbReference>
<protein>
    <submittedName>
        <fullName evidence="1">Zinc/iron-chelating domain-containing protein</fullName>
    </submittedName>
</protein>
<dbReference type="RefSeq" id="WP_054803452.1">
    <property type="nucleotide sequence ID" value="NZ_CP019445.1"/>
</dbReference>
<dbReference type="KEGG" id="kco:BWI95_17485"/>
<dbReference type="Proteomes" id="UP000187148">
    <property type="component" value="Chromosome"/>
</dbReference>
<reference evidence="1 2" key="1">
    <citation type="submission" date="2017-01" db="EMBL/GenBank/DDBJ databases">
        <authorList>
            <person name="Cao J.-M."/>
        </authorList>
    </citation>
    <scope>NUCLEOTIDE SEQUENCE [LARGE SCALE GENOMIC DNA]</scope>
    <source>
        <strain evidence="1 2">888-76</strain>
    </source>
</reference>
<evidence type="ECO:0000313" key="1">
    <source>
        <dbReference type="EMBL" id="APZ06708.1"/>
    </source>
</evidence>
<gene>
    <name evidence="1" type="ORF">BWI95_17485</name>
</gene>
<accession>A0A807LKV3</accession>